<dbReference type="InterPro" id="IPR012674">
    <property type="entry name" value="Calycin"/>
</dbReference>
<evidence type="ECO:0000313" key="4">
    <source>
        <dbReference type="EMBL" id="CAD9176876.1"/>
    </source>
</evidence>
<proteinExistence type="inferred from homology"/>
<feature type="domain" description="Lipocalin/cytosolic fatty-acid binding" evidence="3">
    <location>
        <begin position="37"/>
        <end position="177"/>
    </location>
</feature>
<dbReference type="GO" id="GO:0005737">
    <property type="term" value="C:cytoplasm"/>
    <property type="evidence" value="ECO:0007669"/>
    <property type="project" value="TreeGrafter"/>
</dbReference>
<dbReference type="PANTHER" id="PTHR10612:SF34">
    <property type="entry name" value="APOLIPOPROTEIN D"/>
    <property type="match status" value="1"/>
</dbReference>
<evidence type="ECO:0000256" key="2">
    <source>
        <dbReference type="PIRNR" id="PIRNR036893"/>
    </source>
</evidence>
<dbReference type="InterPro" id="IPR000566">
    <property type="entry name" value="Lipocln_cytosolic_FA-bd_dom"/>
</dbReference>
<dbReference type="GO" id="GO:0006629">
    <property type="term" value="P:lipid metabolic process"/>
    <property type="evidence" value="ECO:0007669"/>
    <property type="project" value="TreeGrafter"/>
</dbReference>
<dbReference type="SUPFAM" id="SSF50814">
    <property type="entry name" value="Lipocalins"/>
    <property type="match status" value="1"/>
</dbReference>
<evidence type="ECO:0000256" key="1">
    <source>
        <dbReference type="ARBA" id="ARBA00006889"/>
    </source>
</evidence>
<gene>
    <name evidence="4" type="ORF">ACAT0790_LOCUS53645</name>
</gene>
<name>A0A7S1RVR7_ALECA</name>
<reference evidence="4" key="1">
    <citation type="submission" date="2021-01" db="EMBL/GenBank/DDBJ databases">
        <authorList>
            <person name="Corre E."/>
            <person name="Pelletier E."/>
            <person name="Niang G."/>
            <person name="Scheremetjew M."/>
            <person name="Finn R."/>
            <person name="Kale V."/>
            <person name="Holt S."/>
            <person name="Cochrane G."/>
            <person name="Meng A."/>
            <person name="Brown T."/>
            <person name="Cohen L."/>
        </authorList>
    </citation>
    <scope>NUCLEOTIDE SEQUENCE</scope>
    <source>
        <strain evidence="4">OF101</strain>
    </source>
</reference>
<dbReference type="Gene3D" id="2.40.128.20">
    <property type="match status" value="1"/>
</dbReference>
<keyword evidence="2" id="KW-0732">Signal</keyword>
<accession>A0A7S1RVR7</accession>
<sequence>MARALMLAALLPTVSAFVSCPAYTDISTPKAQQLSPQRYQGLWYEVASANIFLAKGCQCTNYNFTLAGAATFSDVFSCRKGGPSADAMVLPLHGSFEADMPGKMAEGAVGPVTAPYWVLDLWGDYEYSLVYSCVPLLVAKVEYVYLFSRTPQIPAGVMQEMRAFAAARNISLAAVQDVPMEGCGAKGAAAAAIEIQV</sequence>
<dbReference type="PROSITE" id="PS51257">
    <property type="entry name" value="PROKAR_LIPOPROTEIN"/>
    <property type="match status" value="1"/>
</dbReference>
<dbReference type="InterPro" id="IPR022271">
    <property type="entry name" value="Lipocalin_ApoD"/>
</dbReference>
<dbReference type="EMBL" id="HBGE01090045">
    <property type="protein sequence ID" value="CAD9176876.1"/>
    <property type="molecule type" value="Transcribed_RNA"/>
</dbReference>
<feature type="chain" id="PRO_5031674621" description="Lipocalin/cytosolic fatty-acid binding domain-containing protein" evidence="2">
    <location>
        <begin position="17"/>
        <end position="197"/>
    </location>
</feature>
<dbReference type="Pfam" id="PF08212">
    <property type="entry name" value="Lipocalin_2"/>
    <property type="match status" value="1"/>
</dbReference>
<comment type="similarity">
    <text evidence="1 2">Belongs to the calycin superfamily. Lipocalin family.</text>
</comment>
<organism evidence="4">
    <name type="scientific">Alexandrium catenella</name>
    <name type="common">Red tide dinoflagellate</name>
    <name type="synonym">Gonyaulax catenella</name>
    <dbReference type="NCBI Taxonomy" id="2925"/>
    <lineage>
        <taxon>Eukaryota</taxon>
        <taxon>Sar</taxon>
        <taxon>Alveolata</taxon>
        <taxon>Dinophyceae</taxon>
        <taxon>Gonyaulacales</taxon>
        <taxon>Pyrocystaceae</taxon>
        <taxon>Alexandrium</taxon>
    </lineage>
</organism>
<protein>
    <recommendedName>
        <fullName evidence="3">Lipocalin/cytosolic fatty-acid binding domain-containing protein</fullName>
    </recommendedName>
</protein>
<dbReference type="AlphaFoldDB" id="A0A7S1RVR7"/>
<dbReference type="GO" id="GO:0000302">
    <property type="term" value="P:response to reactive oxygen species"/>
    <property type="evidence" value="ECO:0007669"/>
    <property type="project" value="TreeGrafter"/>
</dbReference>
<evidence type="ECO:0000259" key="3">
    <source>
        <dbReference type="Pfam" id="PF08212"/>
    </source>
</evidence>
<dbReference type="PIRSF" id="PIRSF036893">
    <property type="entry name" value="Lipocalin_ApoD"/>
    <property type="match status" value="1"/>
</dbReference>
<dbReference type="PANTHER" id="PTHR10612">
    <property type="entry name" value="APOLIPOPROTEIN D"/>
    <property type="match status" value="1"/>
</dbReference>
<feature type="signal peptide" evidence="2">
    <location>
        <begin position="1"/>
        <end position="16"/>
    </location>
</feature>